<gene>
    <name evidence="1" type="ORF">S12H4_03067</name>
</gene>
<accession>X1QP48</accession>
<dbReference type="AlphaFoldDB" id="X1QP48"/>
<protein>
    <submittedName>
        <fullName evidence="1">Uncharacterized protein</fullName>
    </submittedName>
</protein>
<proteinExistence type="predicted"/>
<name>X1QP48_9ZZZZ</name>
<comment type="caution">
    <text evidence="1">The sequence shown here is derived from an EMBL/GenBank/DDBJ whole genome shotgun (WGS) entry which is preliminary data.</text>
</comment>
<organism evidence="1">
    <name type="scientific">marine sediment metagenome</name>
    <dbReference type="NCBI Taxonomy" id="412755"/>
    <lineage>
        <taxon>unclassified sequences</taxon>
        <taxon>metagenomes</taxon>
        <taxon>ecological metagenomes</taxon>
    </lineage>
</organism>
<evidence type="ECO:0000313" key="1">
    <source>
        <dbReference type="EMBL" id="GAI69993.1"/>
    </source>
</evidence>
<reference evidence="1" key="1">
    <citation type="journal article" date="2014" name="Front. Microbiol.">
        <title>High frequency of phylogenetically diverse reductive dehalogenase-homologous genes in deep subseafloor sedimentary metagenomes.</title>
        <authorList>
            <person name="Kawai M."/>
            <person name="Futagami T."/>
            <person name="Toyoda A."/>
            <person name="Takaki Y."/>
            <person name="Nishi S."/>
            <person name="Hori S."/>
            <person name="Arai W."/>
            <person name="Tsubouchi T."/>
            <person name="Morono Y."/>
            <person name="Uchiyama I."/>
            <person name="Ito T."/>
            <person name="Fujiyama A."/>
            <person name="Inagaki F."/>
            <person name="Takami H."/>
        </authorList>
    </citation>
    <scope>NUCLEOTIDE SEQUENCE</scope>
    <source>
        <strain evidence="1">Expedition CK06-06</strain>
    </source>
</reference>
<sequence length="52" mass="5509">MRVIVKILFIAGIAIAAVMVYARVQSRCAGFPPLSPYPGPLMGPPVKNKLGV</sequence>
<dbReference type="EMBL" id="BARW01000825">
    <property type="protein sequence ID" value="GAI69993.1"/>
    <property type="molecule type" value="Genomic_DNA"/>
</dbReference>